<name>Q2RB82_ORYSJ</name>
<reference evidence="6" key="1">
    <citation type="journal article" date="2005" name="BMC Biol.">
        <title>The sequence of rice chromosomes 11 and 12, rich in disease resistance genes and recent gene duplications.</title>
        <authorList>
            <consortium name="The rice chromosomes 11 and 12 sequencing consortia"/>
        </authorList>
    </citation>
    <scope>NUCLEOTIDE SEQUENCE [LARGE SCALE GENOMIC DNA]</scope>
</reference>
<keyword evidence="1" id="KW-0863">Zinc-finger</keyword>
<dbReference type="GO" id="GO:0015074">
    <property type="term" value="P:DNA integration"/>
    <property type="evidence" value="ECO:0007669"/>
    <property type="project" value="InterPro"/>
</dbReference>
<keyword evidence="2" id="KW-0175">Coiled coil</keyword>
<feature type="compositionally biased region" description="Basic and acidic residues" evidence="3">
    <location>
        <begin position="1802"/>
        <end position="1811"/>
    </location>
</feature>
<feature type="region of interest" description="Disordered" evidence="3">
    <location>
        <begin position="282"/>
        <end position="306"/>
    </location>
</feature>
<evidence type="ECO:0000259" key="5">
    <source>
        <dbReference type="PROSITE" id="PS50994"/>
    </source>
</evidence>
<dbReference type="GO" id="GO:0004190">
    <property type="term" value="F:aspartic-type endopeptidase activity"/>
    <property type="evidence" value="ECO:0007669"/>
    <property type="project" value="UniProtKB-KW"/>
</dbReference>
<evidence type="ECO:0000313" key="6">
    <source>
        <dbReference type="EMBL" id="ABA91220.1"/>
    </source>
</evidence>
<dbReference type="SMART" id="SM00343">
    <property type="entry name" value="ZnF_C2HC"/>
    <property type="match status" value="1"/>
</dbReference>
<evidence type="ECO:0000256" key="2">
    <source>
        <dbReference type="SAM" id="Coils"/>
    </source>
</evidence>
<feature type="compositionally biased region" description="Basic and acidic residues" evidence="3">
    <location>
        <begin position="292"/>
        <end position="305"/>
    </location>
</feature>
<feature type="coiled-coil region" evidence="2">
    <location>
        <begin position="383"/>
        <end position="469"/>
    </location>
</feature>
<reference evidence="6" key="3">
    <citation type="submission" date="2006-01" db="EMBL/GenBank/DDBJ databases">
        <authorList>
            <person name="Buell R."/>
        </authorList>
    </citation>
    <scope>NUCLEOTIDE SEQUENCE</scope>
</reference>
<dbReference type="GO" id="GO:0008270">
    <property type="term" value="F:zinc ion binding"/>
    <property type="evidence" value="ECO:0007669"/>
    <property type="project" value="UniProtKB-KW"/>
</dbReference>
<feature type="region of interest" description="Disordered" evidence="3">
    <location>
        <begin position="1475"/>
        <end position="1518"/>
    </location>
</feature>
<dbReference type="SUPFAM" id="SSF57756">
    <property type="entry name" value="Retrovirus zinc finger-like domains"/>
    <property type="match status" value="1"/>
</dbReference>
<feature type="region of interest" description="Disordered" evidence="3">
    <location>
        <begin position="1789"/>
        <end position="1860"/>
    </location>
</feature>
<dbReference type="InterPro" id="IPR025724">
    <property type="entry name" value="GAG-pre-integrase_dom"/>
</dbReference>
<dbReference type="Pfam" id="PF13976">
    <property type="entry name" value="gag_pre-integrs"/>
    <property type="match status" value="1"/>
</dbReference>
<dbReference type="InterPro" id="IPR043502">
    <property type="entry name" value="DNA/RNA_pol_sf"/>
</dbReference>
<accession>Q2RB82</accession>
<dbReference type="InterPro" id="IPR012337">
    <property type="entry name" value="RNaseH-like_sf"/>
</dbReference>
<dbReference type="InterPro" id="IPR036397">
    <property type="entry name" value="RNaseH_sf"/>
</dbReference>
<evidence type="ECO:0000256" key="1">
    <source>
        <dbReference type="PROSITE-ProRule" id="PRU00047"/>
    </source>
</evidence>
<dbReference type="PANTHER" id="PTHR11439">
    <property type="entry name" value="GAG-POL-RELATED RETROTRANSPOSON"/>
    <property type="match status" value="1"/>
</dbReference>
<dbReference type="InterPro" id="IPR001878">
    <property type="entry name" value="Znf_CCHC"/>
</dbReference>
<feature type="region of interest" description="Disordered" evidence="3">
    <location>
        <begin position="1"/>
        <end position="24"/>
    </location>
</feature>
<organism evidence="6">
    <name type="scientific">Oryza sativa subsp. japonica</name>
    <name type="common">Rice</name>
    <dbReference type="NCBI Taxonomy" id="39947"/>
    <lineage>
        <taxon>Eukaryota</taxon>
        <taxon>Viridiplantae</taxon>
        <taxon>Streptophyta</taxon>
        <taxon>Embryophyta</taxon>
        <taxon>Tracheophyta</taxon>
        <taxon>Spermatophyta</taxon>
        <taxon>Magnoliopsida</taxon>
        <taxon>Liliopsida</taxon>
        <taxon>Poales</taxon>
        <taxon>Poaceae</taxon>
        <taxon>BOP clade</taxon>
        <taxon>Oryzoideae</taxon>
        <taxon>Oryzeae</taxon>
        <taxon>Oryzinae</taxon>
        <taxon>Oryza</taxon>
        <taxon>Oryza sativa</taxon>
    </lineage>
</organism>
<dbReference type="Pfam" id="PF00665">
    <property type="entry name" value="rve"/>
    <property type="match status" value="1"/>
</dbReference>
<feature type="compositionally biased region" description="Acidic residues" evidence="3">
    <location>
        <begin position="1487"/>
        <end position="1498"/>
    </location>
</feature>
<dbReference type="Pfam" id="PF07727">
    <property type="entry name" value="RVT_2"/>
    <property type="match status" value="1"/>
</dbReference>
<dbReference type="InterPro" id="IPR001584">
    <property type="entry name" value="Integrase_cat-core"/>
</dbReference>
<dbReference type="PANTHER" id="PTHR11439:SF483">
    <property type="entry name" value="PEPTIDE SYNTHASE GLIP-LIKE, PUTATIVE (AFU_ORTHOLOGUE AFUA_3G12920)-RELATED"/>
    <property type="match status" value="1"/>
</dbReference>
<feature type="domain" description="Integrase catalytic" evidence="5">
    <location>
        <begin position="679"/>
        <end position="845"/>
    </location>
</feature>
<dbReference type="PROSITE" id="PS50994">
    <property type="entry name" value="INTEGRASE"/>
    <property type="match status" value="1"/>
</dbReference>
<dbReference type="Gene3D" id="3.30.420.10">
    <property type="entry name" value="Ribonuclease H-like superfamily/Ribonuclease H"/>
    <property type="match status" value="1"/>
</dbReference>
<evidence type="ECO:0000256" key="3">
    <source>
        <dbReference type="SAM" id="MobiDB-lite"/>
    </source>
</evidence>
<feature type="region of interest" description="Disordered" evidence="3">
    <location>
        <begin position="1694"/>
        <end position="1729"/>
    </location>
</feature>
<dbReference type="InterPro" id="IPR036875">
    <property type="entry name" value="Znf_CCHC_sf"/>
</dbReference>
<dbReference type="GO" id="GO:0003676">
    <property type="term" value="F:nucleic acid binding"/>
    <property type="evidence" value="ECO:0007669"/>
    <property type="project" value="InterPro"/>
</dbReference>
<dbReference type="PROSITE" id="PS50158">
    <property type="entry name" value="ZF_CCHC"/>
    <property type="match status" value="1"/>
</dbReference>
<dbReference type="SUPFAM" id="SSF56672">
    <property type="entry name" value="DNA/RNA polymerases"/>
    <property type="match status" value="1"/>
</dbReference>
<dbReference type="Pfam" id="PF00098">
    <property type="entry name" value="zf-CCHC"/>
    <property type="match status" value="1"/>
</dbReference>
<keyword evidence="1" id="KW-0479">Metal-binding</keyword>
<gene>
    <name evidence="6" type="ordered locus">LOC_Os11g02880</name>
</gene>
<sequence length="1860" mass="209652">MSDLGGKNGENGNEDGASSKGTSLSKGATIPFDYSKLTIPPHNFVSVPSGRAPQFDGTHYAAWKHKMKLHLISLHPSIWKIVCTGVDVPHDDMELTSEQEQLIHRNAQASNAILSALSPEEFNKLGRFVMDDKETPQEMYDRMMILVNKIKGLGSEDMTNHFVVKRFLRAFGPRNPTLVSMIRERKDFKRLTPSDILGRIVSHEMQEVEARERFKHFLRKSGYGKGRKDDDKGKRQSKRACFNCGEYGHFIADCPKSNEAKAKGGKKKPERAHVAEAHMAEVWYSGDEEDPEVKPKPKPKDKVEGEGGVATVTFKSSSSSKERLFNNLSDDDDDSYHYSCFMAQGRKVMTQKPSYISLDVDSSDEESDNELDDVLKSFSKPAMQHLSKLMRALDRKEQSLERQEELLILEKKRNLALEESLAKECAKNEQLANELNLANGSLASLRDVNETLKEKFASLDKSHKDLEVQFDTLWNSTSQPNVVSNSSNPSTSNGCARCYNIDLNSYATNVDAMQALKKENERHTIQKTITAHPNKDGHGLGFSGGSPVSKRVMAYSSGGSSWVVDSGYTNHMMGERSMFTSLDEEGGSRENIVFGDDGKGKVMGLDRVNPEACLIAKSSMGWLWHRRLAHVGMRNLASLLNGEHILGLFNVSFEKDRVCSACQVGKQVGSPHPIKNIMTTTRPLELLHIGLFGPVAYISIGGNKYGFVIVDDFSRFTWVYFLHDKSKAQDVFKRFTKQAQNLYDLTIKRVRSDNGGEFKHTQVEEFLDEEGIKHEFSAPYDPPQNGIVERKNRTLIDAARAMLDEYKTSDVFREKAVSTACHAINRLYLHKILKKTSYELLSGPPVHHPRIHHTVERDHPVDNILGDIRKGVTTHSRVASFCQHFSFVSSLEPTRVEDALGDPDWVMAMQEELNNFTRNQVWTLVERPKQNVIGTKWIFCNKQDEHRVVVRNKARLVAQGFTQVEGLDFGETFAPVARIESIRILLAYAAHHDFRLFHMDVKSAFLNGPISELVYVEQPPGFEDPKLPNHVYKLHKALYGLKQAPRDWYECLRDFLLKNGFEIGKADTTLFTKKFMSDLFICQIYVDDIIFGSTNASFCEEFSSIMTKRFEMSMMGELTFFLGLQVKQALEGTFISQTKYVKDILKKFGMEDAKPIKTSMPTNGHLDLDDNGKCVDQKVYRSMIGSLLYLCASRPDIMLSVCMCARFQAEPKECHLIAVKRILRYLVHTPNLGLWYPKGCDFELLGYFDSDYAGCKVDRKSTTGTCQFLGRSLVSWSSKKQNSIALSTAEAKYVAAGSCCAQLLWMRQTLKDFGYNFTKIPLLCDNESAIKIANNPVQHSRTKHIDICHHFLKDHETKGDICLTHARSSGHPSLELPGVGGINTQGEPSLVTSSPPRFPNPSHRYSAPIGDFLFQPWKFDSSPWNQPHWWLGGSSRDRFAISPLKGEIGQRKSWRFLQWESDPIHSRRAGSIVIRDALRSPSPAASESDDGGNEDEPGSESNPLRLYKTRAVDPDPKRPRVNYLKNLLKCGNDRMVSPDTLPADFQDDRFRTFVQVDWYNSVIMGRSHPVVEMKWLDWQYMSSKNNIVFNEVRKVCERKHMADLLALQYSWNEWSLLPKVGDATALPGRHALLLSRMRYNKPDFSIMKLIWSEIYETVCEPKRGCIYAPYIMKMIEAKTGICYFKDNQRKPFRAHAPTTLATPTTRVTRASTSAAPSSSAAPQRSESSSPIKKALRAIFCMCAKTAKKVKKIVRHQKEDWIAAGKDVSDISDDEEFVDPFAAYETARDIASGESPSGTSHFFNEESSHSEESSDDEESDAPIENVPTDPDEAVDAAGQDIDSPHSGDTEIIPSDGDNDEA</sequence>
<feature type="domain" description="CCHC-type" evidence="4">
    <location>
        <begin position="241"/>
        <end position="256"/>
    </location>
</feature>
<dbReference type="CDD" id="cd09272">
    <property type="entry name" value="RNase_HI_RT_Ty1"/>
    <property type="match status" value="1"/>
</dbReference>
<proteinExistence type="predicted"/>
<dbReference type="InterPro" id="IPR013103">
    <property type="entry name" value="RVT_2"/>
</dbReference>
<reference evidence="6" key="2">
    <citation type="submission" date="2005-04" db="EMBL/GenBank/DDBJ databases">
        <authorList>
            <person name="Buell C.R."/>
            <person name="Wing R.A."/>
            <person name="McCombie W.A."/>
            <person name="Ouyang S."/>
        </authorList>
    </citation>
    <scope>NUCLEOTIDE SEQUENCE</scope>
</reference>
<protein>
    <submittedName>
        <fullName evidence="6">Retrotransposon protein, putative, unclassified</fullName>
    </submittedName>
</protein>
<dbReference type="Gene3D" id="4.10.60.10">
    <property type="entry name" value="Zinc finger, CCHC-type"/>
    <property type="match status" value="1"/>
</dbReference>
<keyword evidence="1" id="KW-0862">Zinc</keyword>
<dbReference type="EMBL" id="DP000010">
    <property type="protein sequence ID" value="ABA91220.1"/>
    <property type="molecule type" value="Genomic_DNA"/>
</dbReference>
<evidence type="ECO:0000259" key="4">
    <source>
        <dbReference type="PROSITE" id="PS50158"/>
    </source>
</evidence>
<dbReference type="SUPFAM" id="SSF53098">
    <property type="entry name" value="Ribonuclease H-like"/>
    <property type="match status" value="1"/>
</dbReference>